<evidence type="ECO:0000313" key="2">
    <source>
        <dbReference type="Proteomes" id="UP001606303"/>
    </source>
</evidence>
<sequence>MPRYVAMLRGVSPMNCSMSELKRSLEAAGLADVKTLLSSGNVAFTVARTLPPAVLQKRVEKAMKDGMGRSFPAVVRLSTQLRQLIQSDPFAELELPTEAKRVVTFLRNPGAVSEVLLPIGVPDAYIFKRVGSEVLSVYVPDEKRGPAFMQLLEKTFGQDITTRTWDTVTKCAAA</sequence>
<dbReference type="EMBL" id="JBIGIB010000003">
    <property type="protein sequence ID" value="MFG6467196.1"/>
    <property type="molecule type" value="Genomic_DNA"/>
</dbReference>
<dbReference type="RefSeq" id="WP_394384564.1">
    <property type="nucleotide sequence ID" value="NZ_JBIGIB010000003.1"/>
</dbReference>
<accession>A0ABW7GYY9</accession>
<evidence type="ECO:0000313" key="1">
    <source>
        <dbReference type="EMBL" id="MFG6467196.1"/>
    </source>
</evidence>
<dbReference type="Gene3D" id="3.30.70.1280">
    <property type="entry name" value="SP0830-like domains"/>
    <property type="match status" value="1"/>
</dbReference>
<dbReference type="Pfam" id="PF08002">
    <property type="entry name" value="DUF1697"/>
    <property type="match status" value="1"/>
</dbReference>
<proteinExistence type="predicted"/>
<name>A0ABW7GYY9_9BURK</name>
<gene>
    <name evidence="1" type="ORF">ACG01O_11305</name>
</gene>
<dbReference type="PIRSF" id="PIRSF008502">
    <property type="entry name" value="UCP008502"/>
    <property type="match status" value="1"/>
</dbReference>
<keyword evidence="2" id="KW-1185">Reference proteome</keyword>
<comment type="caution">
    <text evidence="1">The sequence shown here is derived from an EMBL/GenBank/DDBJ whole genome shotgun (WGS) entry which is preliminary data.</text>
</comment>
<dbReference type="InterPro" id="IPR012545">
    <property type="entry name" value="DUF1697"/>
</dbReference>
<protein>
    <submittedName>
        <fullName evidence="1">DUF1697 domain-containing protein</fullName>
    </submittedName>
</protein>
<organism evidence="1 2">
    <name type="scientific">Pelomonas baiyunensis</name>
    <dbReference type="NCBI Taxonomy" id="3299026"/>
    <lineage>
        <taxon>Bacteria</taxon>
        <taxon>Pseudomonadati</taxon>
        <taxon>Pseudomonadota</taxon>
        <taxon>Betaproteobacteria</taxon>
        <taxon>Burkholderiales</taxon>
        <taxon>Sphaerotilaceae</taxon>
        <taxon>Roseateles</taxon>
    </lineage>
</organism>
<dbReference type="PANTHER" id="PTHR36439:SF1">
    <property type="entry name" value="DUF1697 DOMAIN-CONTAINING PROTEIN"/>
    <property type="match status" value="1"/>
</dbReference>
<dbReference type="PANTHER" id="PTHR36439">
    <property type="entry name" value="BLL4334 PROTEIN"/>
    <property type="match status" value="1"/>
</dbReference>
<dbReference type="SUPFAM" id="SSF160379">
    <property type="entry name" value="SP0830-like"/>
    <property type="match status" value="1"/>
</dbReference>
<dbReference type="Proteomes" id="UP001606303">
    <property type="component" value="Unassembled WGS sequence"/>
</dbReference>
<reference evidence="1 2" key="1">
    <citation type="submission" date="2024-08" db="EMBL/GenBank/DDBJ databases">
        <authorList>
            <person name="Lu H."/>
        </authorList>
    </citation>
    <scope>NUCLEOTIDE SEQUENCE [LARGE SCALE GENOMIC DNA]</scope>
    <source>
        <strain evidence="1 2">BYS87W</strain>
    </source>
</reference>